<proteinExistence type="predicted"/>
<keyword evidence="2" id="KW-0472">Membrane</keyword>
<feature type="transmembrane region" description="Helical" evidence="2">
    <location>
        <begin position="84"/>
        <end position="101"/>
    </location>
</feature>
<evidence type="ECO:0000256" key="1">
    <source>
        <dbReference type="SAM" id="MobiDB-lite"/>
    </source>
</evidence>
<dbReference type="RefSeq" id="WP_241034499.1">
    <property type="nucleotide sequence ID" value="NZ_BAAAJF010000034.1"/>
</dbReference>
<keyword evidence="3" id="KW-0614">Plasmid</keyword>
<feature type="region of interest" description="Disordered" evidence="1">
    <location>
        <begin position="213"/>
        <end position="232"/>
    </location>
</feature>
<feature type="transmembrane region" description="Helical" evidence="2">
    <location>
        <begin position="52"/>
        <end position="72"/>
    </location>
</feature>
<organism evidence="3 4">
    <name type="scientific">Pseudonocardia alaniniphila</name>
    <dbReference type="NCBI Taxonomy" id="75291"/>
    <lineage>
        <taxon>Bacteria</taxon>
        <taxon>Bacillati</taxon>
        <taxon>Actinomycetota</taxon>
        <taxon>Actinomycetes</taxon>
        <taxon>Pseudonocardiales</taxon>
        <taxon>Pseudonocardiaceae</taxon>
        <taxon>Pseudonocardia</taxon>
    </lineage>
</organism>
<evidence type="ECO:0000256" key="2">
    <source>
        <dbReference type="SAM" id="Phobius"/>
    </source>
</evidence>
<sequence length="232" mass="24669">MDPSWFTPNRNAVLSYMSLRRSVGAIGVALPPVLAIGAAVLFDVGLLSSVSAYYYTGMRGVLVGSLCAIGVFLLSYRFGKADDLLGDIAGIAAIGLALFPTAPEGGGTGRVQIAGVVHLVFAAVFFIALALFSLFLFTRTDGDMTPRKIVRNVVYRVCGWVIVACLVLAVVTDLFVGDAVKAEYRPLFWLETVAVLAFGVSWLVKGEALLGDRPTEDGRGRREAAQVHEGPA</sequence>
<dbReference type="Proteomes" id="UP001299970">
    <property type="component" value="Unassembled WGS sequence"/>
</dbReference>
<keyword evidence="2" id="KW-1133">Transmembrane helix</keyword>
<feature type="transmembrane region" description="Helical" evidence="2">
    <location>
        <begin position="157"/>
        <end position="175"/>
    </location>
</feature>
<protein>
    <submittedName>
        <fullName evidence="3">DUF998 domain-containing protein</fullName>
    </submittedName>
</protein>
<keyword evidence="2" id="KW-0812">Transmembrane</keyword>
<keyword evidence="4" id="KW-1185">Reference proteome</keyword>
<geneLocation type="plasmid" evidence="3">
    <name>unnamed</name>
</geneLocation>
<reference evidence="3 4" key="1">
    <citation type="submission" date="2022-03" db="EMBL/GenBank/DDBJ databases">
        <title>Pseudonocardia alaer sp. nov., a novel actinomycete isolated from reed forest soil.</title>
        <authorList>
            <person name="Wang L."/>
        </authorList>
    </citation>
    <scope>NUCLEOTIDE SEQUENCE [LARGE SCALE GENOMIC DNA]</scope>
    <source>
        <strain evidence="3 4">Y-16303</strain>
        <plasmid evidence="3">unnamed</plasmid>
    </source>
</reference>
<feature type="transmembrane region" description="Helical" evidence="2">
    <location>
        <begin position="23"/>
        <end position="46"/>
    </location>
</feature>
<evidence type="ECO:0000313" key="3">
    <source>
        <dbReference type="EMBL" id="MCH6164296.1"/>
    </source>
</evidence>
<dbReference type="EMBL" id="JAKXMK010000002">
    <property type="protein sequence ID" value="MCH6164296.1"/>
    <property type="molecule type" value="Genomic_DNA"/>
</dbReference>
<accession>A0ABS9T6Y9</accession>
<evidence type="ECO:0000313" key="4">
    <source>
        <dbReference type="Proteomes" id="UP001299970"/>
    </source>
</evidence>
<name>A0ABS9T6Y9_9PSEU</name>
<feature type="transmembrane region" description="Helical" evidence="2">
    <location>
        <begin position="113"/>
        <end position="137"/>
    </location>
</feature>
<gene>
    <name evidence="3" type="ORF">MMF94_01270</name>
</gene>
<feature type="transmembrane region" description="Helical" evidence="2">
    <location>
        <begin position="187"/>
        <end position="204"/>
    </location>
</feature>
<comment type="caution">
    <text evidence="3">The sequence shown here is derived from an EMBL/GenBank/DDBJ whole genome shotgun (WGS) entry which is preliminary data.</text>
</comment>